<sequence>MNFEQLDRESLHEGVFDILPQVVKDATIAEKQRSFEKGQNMIDYERLRAEEAERVEYRGCQAI</sequence>
<dbReference type="Proteomes" id="UP001479436">
    <property type="component" value="Unassembled WGS sequence"/>
</dbReference>
<protein>
    <submittedName>
        <fullName evidence="1">Uncharacterized protein</fullName>
    </submittedName>
</protein>
<evidence type="ECO:0000313" key="1">
    <source>
        <dbReference type="EMBL" id="KAK9670751.1"/>
    </source>
</evidence>
<name>A0ABR2VK99_9FUNG</name>
<dbReference type="EMBL" id="JASJQH010010786">
    <property type="protein sequence ID" value="KAK9670751.1"/>
    <property type="molecule type" value="Genomic_DNA"/>
</dbReference>
<organism evidence="1 2">
    <name type="scientific">Basidiobolus ranarum</name>
    <dbReference type="NCBI Taxonomy" id="34480"/>
    <lineage>
        <taxon>Eukaryota</taxon>
        <taxon>Fungi</taxon>
        <taxon>Fungi incertae sedis</taxon>
        <taxon>Zoopagomycota</taxon>
        <taxon>Entomophthoromycotina</taxon>
        <taxon>Basidiobolomycetes</taxon>
        <taxon>Basidiobolales</taxon>
        <taxon>Basidiobolaceae</taxon>
        <taxon>Basidiobolus</taxon>
    </lineage>
</organism>
<keyword evidence="2" id="KW-1185">Reference proteome</keyword>
<reference evidence="1 2" key="1">
    <citation type="submission" date="2023-04" db="EMBL/GenBank/DDBJ databases">
        <title>Genome of Basidiobolus ranarum AG-B5.</title>
        <authorList>
            <person name="Stajich J.E."/>
            <person name="Carter-House D."/>
            <person name="Gryganskyi A."/>
        </authorList>
    </citation>
    <scope>NUCLEOTIDE SEQUENCE [LARGE SCALE GENOMIC DNA]</scope>
    <source>
        <strain evidence="1 2">AG-B5</strain>
    </source>
</reference>
<proteinExistence type="predicted"/>
<gene>
    <name evidence="1" type="ORF">K7432_017525</name>
</gene>
<comment type="caution">
    <text evidence="1">The sequence shown here is derived from an EMBL/GenBank/DDBJ whole genome shotgun (WGS) entry which is preliminary data.</text>
</comment>
<evidence type="ECO:0000313" key="2">
    <source>
        <dbReference type="Proteomes" id="UP001479436"/>
    </source>
</evidence>
<accession>A0ABR2VK99</accession>